<evidence type="ECO:0008006" key="5">
    <source>
        <dbReference type="Google" id="ProtNLM"/>
    </source>
</evidence>
<dbReference type="AlphaFoldDB" id="A0A1B9IZG7"/>
<reference evidence="4" key="2">
    <citation type="submission" date="2013-12" db="EMBL/GenBank/DDBJ databases">
        <title>Evolution of pathogenesis and genome organization in the Tremellales.</title>
        <authorList>
            <person name="Cuomo C."/>
            <person name="Litvintseva A."/>
            <person name="Heitman J."/>
            <person name="Chen Y."/>
            <person name="Sun S."/>
            <person name="Springer D."/>
            <person name="Dromer F."/>
            <person name="Young S."/>
            <person name="Zeng Q."/>
            <person name="Chapman S."/>
            <person name="Gujja S."/>
            <person name="Saif S."/>
            <person name="Birren B."/>
        </authorList>
    </citation>
    <scope>NUCLEOTIDE SEQUENCE [LARGE SCALE GENOMIC DNA]</scope>
    <source>
        <strain evidence="4">CBS 10435</strain>
    </source>
</reference>
<keyword evidence="2" id="KW-0732">Signal</keyword>
<proteinExistence type="predicted"/>
<sequence length="220" mass="23378">MFLSTMMYLLSLFILFTSISALPSPDSDATPNAVADSSVAGVDQDCVLACSHWAVTMGYCRGQFGDLSQQQNITYTNSFLSCLCAGTNSTGTLGSELMADSASFCLGCGTTPKKIKDNLGAAFAWFAWFACSGIIFPWTATMNVKANSPCLVIMPQQFLGLCQVQSSNGTATNATEFMPIGYTTSNDRSKDAVTGSQSRLYHLDMGLLVGLVVGGIWSII</sequence>
<accession>A0A1B9IZG7</accession>
<dbReference type="Proteomes" id="UP000092583">
    <property type="component" value="Unassembled WGS sequence"/>
</dbReference>
<protein>
    <recommendedName>
        <fullName evidence="5">Cyanovirin-N domain-containing protein</fullName>
    </recommendedName>
</protein>
<organism evidence="3 4">
    <name type="scientific">Kwoniella mangroviensis CBS 10435</name>
    <dbReference type="NCBI Taxonomy" id="1331196"/>
    <lineage>
        <taxon>Eukaryota</taxon>
        <taxon>Fungi</taxon>
        <taxon>Dikarya</taxon>
        <taxon>Basidiomycota</taxon>
        <taxon>Agaricomycotina</taxon>
        <taxon>Tremellomycetes</taxon>
        <taxon>Tremellales</taxon>
        <taxon>Cryptococcaceae</taxon>
        <taxon>Kwoniella</taxon>
    </lineage>
</organism>
<evidence type="ECO:0000256" key="1">
    <source>
        <dbReference type="SAM" id="Phobius"/>
    </source>
</evidence>
<feature type="transmembrane region" description="Helical" evidence="1">
    <location>
        <begin position="119"/>
        <end position="138"/>
    </location>
</feature>
<feature type="chain" id="PRO_5008629016" description="Cyanovirin-N domain-containing protein" evidence="2">
    <location>
        <begin position="22"/>
        <end position="220"/>
    </location>
</feature>
<keyword evidence="1" id="KW-0472">Membrane</keyword>
<feature type="transmembrane region" description="Helical" evidence="1">
    <location>
        <begin position="200"/>
        <end position="219"/>
    </location>
</feature>
<evidence type="ECO:0000313" key="4">
    <source>
        <dbReference type="Proteomes" id="UP000092583"/>
    </source>
</evidence>
<dbReference type="OrthoDB" id="2564738at2759"/>
<keyword evidence="1" id="KW-0812">Transmembrane</keyword>
<feature type="signal peptide" evidence="2">
    <location>
        <begin position="1"/>
        <end position="21"/>
    </location>
</feature>
<dbReference type="EMBL" id="KI669459">
    <property type="protein sequence ID" value="OCF60902.1"/>
    <property type="molecule type" value="Genomic_DNA"/>
</dbReference>
<reference evidence="3 4" key="1">
    <citation type="submission" date="2013-07" db="EMBL/GenBank/DDBJ databases">
        <title>The Genome Sequence of Kwoniella mangroviensis CBS10435.</title>
        <authorList>
            <consortium name="The Broad Institute Genome Sequencing Platform"/>
            <person name="Cuomo C."/>
            <person name="Litvintseva A."/>
            <person name="Chen Y."/>
            <person name="Heitman J."/>
            <person name="Sun S."/>
            <person name="Springer D."/>
            <person name="Dromer F."/>
            <person name="Young S.K."/>
            <person name="Zeng Q."/>
            <person name="Gargeya S."/>
            <person name="Fitzgerald M."/>
            <person name="Abouelleil A."/>
            <person name="Alvarado L."/>
            <person name="Berlin A.M."/>
            <person name="Chapman S.B."/>
            <person name="Dewar J."/>
            <person name="Goldberg J."/>
            <person name="Griggs A."/>
            <person name="Gujja S."/>
            <person name="Hansen M."/>
            <person name="Howarth C."/>
            <person name="Imamovic A."/>
            <person name="Larimer J."/>
            <person name="McCowan C."/>
            <person name="Murphy C."/>
            <person name="Pearson M."/>
            <person name="Priest M."/>
            <person name="Roberts A."/>
            <person name="Saif S."/>
            <person name="Shea T."/>
            <person name="Sykes S."/>
            <person name="Wortman J."/>
            <person name="Nusbaum C."/>
            <person name="Birren B."/>
        </authorList>
    </citation>
    <scope>NUCLEOTIDE SEQUENCE [LARGE SCALE GENOMIC DNA]</scope>
    <source>
        <strain evidence="3 4">CBS 10435</strain>
    </source>
</reference>
<evidence type="ECO:0000256" key="2">
    <source>
        <dbReference type="SAM" id="SignalP"/>
    </source>
</evidence>
<name>A0A1B9IZG7_9TREE</name>
<keyword evidence="4" id="KW-1185">Reference proteome</keyword>
<evidence type="ECO:0000313" key="3">
    <source>
        <dbReference type="EMBL" id="OCF60902.1"/>
    </source>
</evidence>
<gene>
    <name evidence="3" type="ORF">L486_00546</name>
</gene>
<keyword evidence="1" id="KW-1133">Transmembrane helix</keyword>